<sequence length="229" mass="26701">MSRKTLFIVSAVLILLACKSNEDQYLFESSNLPGMIYDSDNRPCERVLINAYRIGESGEEFLFSVETDINGRFTLPGLDRGAYKIEAVKRGYERLSTQIEYTSRTEVLYLKMFSQEQILGLAAEYLEMGQKGKCREALDRSSLINDRNPHHLYTEAIFQYRSGDYEKALTFLEMIEEQGFRFPAVFLFKGDIYQYQYLDFNKAKEALQEYLLLIDDGDVKMRIEELEQE</sequence>
<gene>
    <name evidence="1" type="ORF">HNR50_000123</name>
</gene>
<evidence type="ECO:0000313" key="2">
    <source>
        <dbReference type="Proteomes" id="UP000587760"/>
    </source>
</evidence>
<reference evidence="1 2" key="1">
    <citation type="submission" date="2020-08" db="EMBL/GenBank/DDBJ databases">
        <title>Genomic Encyclopedia of Type Strains, Phase IV (KMG-IV): sequencing the most valuable type-strain genomes for metagenomic binning, comparative biology and taxonomic classification.</title>
        <authorList>
            <person name="Goeker M."/>
        </authorList>
    </citation>
    <scope>NUCLEOTIDE SEQUENCE [LARGE SCALE GENOMIC DNA]</scope>
    <source>
        <strain evidence="1 2">DSM 2461</strain>
    </source>
</reference>
<protein>
    <submittedName>
        <fullName evidence="1">Tetratricopeptide (TPR) repeat protein</fullName>
    </submittedName>
</protein>
<dbReference type="AlphaFoldDB" id="A0A841R610"/>
<dbReference type="RefSeq" id="WP_184742382.1">
    <property type="nucleotide sequence ID" value="NZ_JACHGJ010000001.1"/>
</dbReference>
<dbReference type="InterPro" id="IPR011990">
    <property type="entry name" value="TPR-like_helical_dom_sf"/>
</dbReference>
<name>A0A841R610_9SPIO</name>
<keyword evidence="2" id="KW-1185">Reference proteome</keyword>
<accession>A0A841R610</accession>
<dbReference type="InterPro" id="IPR008969">
    <property type="entry name" value="CarboxyPept-like_regulatory"/>
</dbReference>
<comment type="caution">
    <text evidence="1">The sequence shown here is derived from an EMBL/GenBank/DDBJ whole genome shotgun (WGS) entry which is preliminary data.</text>
</comment>
<dbReference type="Gene3D" id="1.25.40.10">
    <property type="entry name" value="Tetratricopeptide repeat domain"/>
    <property type="match status" value="1"/>
</dbReference>
<organism evidence="1 2">
    <name type="scientific">Spirochaeta isovalerica</name>
    <dbReference type="NCBI Taxonomy" id="150"/>
    <lineage>
        <taxon>Bacteria</taxon>
        <taxon>Pseudomonadati</taxon>
        <taxon>Spirochaetota</taxon>
        <taxon>Spirochaetia</taxon>
        <taxon>Spirochaetales</taxon>
        <taxon>Spirochaetaceae</taxon>
        <taxon>Spirochaeta</taxon>
    </lineage>
</organism>
<proteinExistence type="predicted"/>
<dbReference type="Gene3D" id="2.60.40.1120">
    <property type="entry name" value="Carboxypeptidase-like, regulatory domain"/>
    <property type="match status" value="1"/>
</dbReference>
<evidence type="ECO:0000313" key="1">
    <source>
        <dbReference type="EMBL" id="MBB6478490.1"/>
    </source>
</evidence>
<dbReference type="SUPFAM" id="SSF49464">
    <property type="entry name" value="Carboxypeptidase regulatory domain-like"/>
    <property type="match status" value="1"/>
</dbReference>
<dbReference type="Proteomes" id="UP000587760">
    <property type="component" value="Unassembled WGS sequence"/>
</dbReference>
<dbReference type="SUPFAM" id="SSF48452">
    <property type="entry name" value="TPR-like"/>
    <property type="match status" value="1"/>
</dbReference>
<dbReference type="PROSITE" id="PS51257">
    <property type="entry name" value="PROKAR_LIPOPROTEIN"/>
    <property type="match status" value="1"/>
</dbReference>
<dbReference type="EMBL" id="JACHGJ010000001">
    <property type="protein sequence ID" value="MBB6478490.1"/>
    <property type="molecule type" value="Genomic_DNA"/>
</dbReference>